<protein>
    <recommendedName>
        <fullName evidence="2">Phosphatidic acid phosphatase type 2/haloperoxidase domain-containing protein</fullName>
    </recommendedName>
</protein>
<gene>
    <name evidence="3" type="ORF">APZ18_14595</name>
</gene>
<feature type="transmembrane region" description="Helical" evidence="1">
    <location>
        <begin position="7"/>
        <end position="28"/>
    </location>
</feature>
<feature type="transmembrane region" description="Helical" evidence="1">
    <location>
        <begin position="82"/>
        <end position="104"/>
    </location>
</feature>
<dbReference type="Pfam" id="PF01569">
    <property type="entry name" value="PAP2"/>
    <property type="match status" value="1"/>
</dbReference>
<name>A0AAW3JP00_9FIRM</name>
<proteinExistence type="predicted"/>
<dbReference type="Proteomes" id="UP000050833">
    <property type="component" value="Unassembled WGS sequence"/>
</dbReference>
<evidence type="ECO:0000259" key="2">
    <source>
        <dbReference type="Pfam" id="PF01569"/>
    </source>
</evidence>
<feature type="transmembrane region" description="Helical" evidence="1">
    <location>
        <begin position="179"/>
        <end position="197"/>
    </location>
</feature>
<keyword evidence="1" id="KW-0812">Transmembrane</keyword>
<dbReference type="InterPro" id="IPR036938">
    <property type="entry name" value="PAP2/HPO_sf"/>
</dbReference>
<feature type="transmembrane region" description="Helical" evidence="1">
    <location>
        <begin position="137"/>
        <end position="158"/>
    </location>
</feature>
<dbReference type="EMBL" id="LLKB01000007">
    <property type="protein sequence ID" value="KQC84132.1"/>
    <property type="molecule type" value="Genomic_DNA"/>
</dbReference>
<evidence type="ECO:0000256" key="1">
    <source>
        <dbReference type="SAM" id="Phobius"/>
    </source>
</evidence>
<keyword evidence="1" id="KW-1133">Transmembrane helix</keyword>
<keyword evidence="1" id="KW-0472">Membrane</keyword>
<accession>A0AAW3JP00</accession>
<dbReference type="InterPro" id="IPR000326">
    <property type="entry name" value="PAP2/HPO"/>
</dbReference>
<dbReference type="AlphaFoldDB" id="A0AAW3JP00"/>
<dbReference type="RefSeq" id="WP_055946393.1">
    <property type="nucleotide sequence ID" value="NZ_LLKB01000007.1"/>
</dbReference>
<keyword evidence="4" id="KW-1185">Reference proteome</keyword>
<comment type="caution">
    <text evidence="3">The sequence shown here is derived from an EMBL/GenBank/DDBJ whole genome shotgun (WGS) entry which is preliminary data.</text>
</comment>
<evidence type="ECO:0000313" key="4">
    <source>
        <dbReference type="Proteomes" id="UP000050833"/>
    </source>
</evidence>
<dbReference type="SUPFAM" id="SSF48317">
    <property type="entry name" value="Acid phosphatase/Vanadium-dependent haloperoxidase"/>
    <property type="match status" value="1"/>
</dbReference>
<evidence type="ECO:0000313" key="3">
    <source>
        <dbReference type="EMBL" id="KQC84132.1"/>
    </source>
</evidence>
<reference evidence="3 4" key="1">
    <citation type="submission" date="2015-10" db="EMBL/GenBank/DDBJ databases">
        <title>Butyribacter intestini gen. nov., sp. nov., a butyric acid-producing bacterium of the family Lachnospiraceae isolated from the human faeces.</title>
        <authorList>
            <person name="Zou Y."/>
            <person name="Xue W."/>
            <person name="Luo G."/>
            <person name="Lv M."/>
        </authorList>
    </citation>
    <scope>NUCLEOTIDE SEQUENCE [LARGE SCALE GENOMIC DNA]</scope>
    <source>
        <strain evidence="3 4">TF01-11</strain>
    </source>
</reference>
<sequence>MTRLKEFLFKYKHAIIILYMPIYLLWFTSLEKRTNVHFTDIHCKIDDYIPFCEFFIIPYLLWFLYVAVSLVYLFFQTKHLDDFYRCCAVLLLGMTTSLLIYTIFPNQQTMRPKTFDHSNIFTTIIDILYRTDTDTNVFPSIHVFNSIAIHFGISRSYYFRNVDDVNIVKNDKKRKAIKILRLSSLILCILICISTLTLKQHSFLDLVGGCVLFAFYYTIIYIRPFRQTKLSTDC</sequence>
<organism evidence="3 4">
    <name type="scientific">Butyribacter intestini</name>
    <dbReference type="NCBI Taxonomy" id="1703332"/>
    <lineage>
        <taxon>Bacteria</taxon>
        <taxon>Bacillati</taxon>
        <taxon>Bacillota</taxon>
        <taxon>Clostridia</taxon>
        <taxon>Lachnospirales</taxon>
        <taxon>Lachnospiraceae</taxon>
        <taxon>Butyribacter</taxon>
    </lineage>
</organism>
<feature type="transmembrane region" description="Helical" evidence="1">
    <location>
        <begin position="203"/>
        <end position="222"/>
    </location>
</feature>
<feature type="domain" description="Phosphatidic acid phosphatase type 2/haloperoxidase" evidence="2">
    <location>
        <begin position="90"/>
        <end position="224"/>
    </location>
</feature>
<feature type="transmembrane region" description="Helical" evidence="1">
    <location>
        <begin position="48"/>
        <end position="75"/>
    </location>
</feature>